<dbReference type="Gene3D" id="1.10.10.10">
    <property type="entry name" value="Winged helix-like DNA-binding domain superfamily/Winged helix DNA-binding domain"/>
    <property type="match status" value="1"/>
</dbReference>
<gene>
    <name evidence="5" type="ORF">DES41_102878</name>
</gene>
<dbReference type="InterPro" id="IPR036390">
    <property type="entry name" value="WH_DNA-bd_sf"/>
</dbReference>
<dbReference type="AlphaFoldDB" id="A0A368Y378"/>
<dbReference type="InterPro" id="IPR001845">
    <property type="entry name" value="HTH_ArsR_DNA-bd_dom"/>
</dbReference>
<dbReference type="SUPFAM" id="SSF46785">
    <property type="entry name" value="Winged helix' DNA-binding domain"/>
    <property type="match status" value="1"/>
</dbReference>
<dbReference type="Pfam" id="PF01022">
    <property type="entry name" value="HTH_5"/>
    <property type="match status" value="1"/>
</dbReference>
<keyword evidence="3" id="KW-0804">Transcription</keyword>
<protein>
    <submittedName>
        <fullName evidence="5">ArsR family transcriptional regulator</fullName>
    </submittedName>
</protein>
<evidence type="ECO:0000256" key="3">
    <source>
        <dbReference type="ARBA" id="ARBA00023163"/>
    </source>
</evidence>
<dbReference type="GO" id="GO:0003700">
    <property type="term" value="F:DNA-binding transcription factor activity"/>
    <property type="evidence" value="ECO:0007669"/>
    <property type="project" value="InterPro"/>
</dbReference>
<evidence type="ECO:0000259" key="4">
    <source>
        <dbReference type="PROSITE" id="PS50987"/>
    </source>
</evidence>
<dbReference type="InterPro" id="IPR051011">
    <property type="entry name" value="Metal_resp_trans_reg"/>
</dbReference>
<dbReference type="Proteomes" id="UP000252884">
    <property type="component" value="Unassembled WGS sequence"/>
</dbReference>
<evidence type="ECO:0000256" key="1">
    <source>
        <dbReference type="ARBA" id="ARBA00023015"/>
    </source>
</evidence>
<evidence type="ECO:0000313" key="5">
    <source>
        <dbReference type="EMBL" id="RCW74555.1"/>
    </source>
</evidence>
<evidence type="ECO:0000256" key="2">
    <source>
        <dbReference type="ARBA" id="ARBA00023125"/>
    </source>
</evidence>
<reference evidence="5 6" key="1">
    <citation type="submission" date="2018-07" db="EMBL/GenBank/DDBJ databases">
        <title>Genomic Encyclopedia of Type Strains, Phase IV (KMG-IV): sequencing the most valuable type-strain genomes for metagenomic binning, comparative biology and taxonomic classification.</title>
        <authorList>
            <person name="Goeker M."/>
        </authorList>
    </citation>
    <scope>NUCLEOTIDE SEQUENCE [LARGE SCALE GENOMIC DNA]</scope>
    <source>
        <strain evidence="5 6">DSM 21634</strain>
    </source>
</reference>
<dbReference type="PANTHER" id="PTHR43132">
    <property type="entry name" value="ARSENICAL RESISTANCE OPERON REPRESSOR ARSR-RELATED"/>
    <property type="match status" value="1"/>
</dbReference>
<keyword evidence="2" id="KW-0238">DNA-binding</keyword>
<name>A0A368Y378_9BURK</name>
<dbReference type="NCBIfam" id="NF033788">
    <property type="entry name" value="HTH_metalloreg"/>
    <property type="match status" value="1"/>
</dbReference>
<keyword evidence="6" id="KW-1185">Reference proteome</keyword>
<sequence>MVKRAMGAVKAAAPAESDEVFELAAEVFRVMSAPMRLKIISALCNGEKNVTQLLEEIDTTQPNMSQHLNTLYQAGVLAKRREGVQIYYRINNDRVVTLCRAVCTQIAIESDLQ</sequence>
<dbReference type="SMART" id="SM00418">
    <property type="entry name" value="HTH_ARSR"/>
    <property type="match status" value="1"/>
</dbReference>
<proteinExistence type="predicted"/>
<keyword evidence="1" id="KW-0805">Transcription regulation</keyword>
<accession>A0A368Y378</accession>
<dbReference type="PRINTS" id="PR00778">
    <property type="entry name" value="HTHARSR"/>
</dbReference>
<dbReference type="PANTHER" id="PTHR43132:SF2">
    <property type="entry name" value="ARSENICAL RESISTANCE OPERON REPRESSOR ARSR-RELATED"/>
    <property type="match status" value="1"/>
</dbReference>
<feature type="domain" description="HTH arsR-type" evidence="4">
    <location>
        <begin position="16"/>
        <end position="110"/>
    </location>
</feature>
<dbReference type="InterPro" id="IPR011991">
    <property type="entry name" value="ArsR-like_HTH"/>
</dbReference>
<dbReference type="GO" id="GO:0003677">
    <property type="term" value="F:DNA binding"/>
    <property type="evidence" value="ECO:0007669"/>
    <property type="project" value="UniProtKB-KW"/>
</dbReference>
<evidence type="ECO:0000313" key="6">
    <source>
        <dbReference type="Proteomes" id="UP000252884"/>
    </source>
</evidence>
<dbReference type="PROSITE" id="PS50987">
    <property type="entry name" value="HTH_ARSR_2"/>
    <property type="match status" value="1"/>
</dbReference>
<comment type="caution">
    <text evidence="5">The sequence shown here is derived from an EMBL/GenBank/DDBJ whole genome shotgun (WGS) entry which is preliminary data.</text>
</comment>
<dbReference type="CDD" id="cd00090">
    <property type="entry name" value="HTH_ARSR"/>
    <property type="match status" value="1"/>
</dbReference>
<dbReference type="InterPro" id="IPR036388">
    <property type="entry name" value="WH-like_DNA-bd_sf"/>
</dbReference>
<dbReference type="EMBL" id="QPJK01000002">
    <property type="protein sequence ID" value="RCW74555.1"/>
    <property type="molecule type" value="Genomic_DNA"/>
</dbReference>
<organism evidence="5 6">
    <name type="scientific">Pseudorhodoferax soli</name>
    <dbReference type="NCBI Taxonomy" id="545864"/>
    <lineage>
        <taxon>Bacteria</taxon>
        <taxon>Pseudomonadati</taxon>
        <taxon>Pseudomonadota</taxon>
        <taxon>Betaproteobacteria</taxon>
        <taxon>Burkholderiales</taxon>
        <taxon>Comamonadaceae</taxon>
    </lineage>
</organism>